<dbReference type="OrthoDB" id="9803619at2"/>
<dbReference type="NCBIfam" id="TIGR01353">
    <property type="entry name" value="dGTP_triPase"/>
    <property type="match status" value="1"/>
</dbReference>
<dbReference type="EMBL" id="RKRF01000014">
    <property type="protein sequence ID" value="RPF50051.1"/>
    <property type="molecule type" value="Genomic_DNA"/>
</dbReference>
<evidence type="ECO:0000256" key="1">
    <source>
        <dbReference type="ARBA" id="ARBA00022801"/>
    </source>
</evidence>
<feature type="domain" description="HD" evidence="2">
    <location>
        <begin position="75"/>
        <end position="255"/>
    </location>
</feature>
<organism evidence="3 4">
    <name type="scientific">Aquisalibacillus elongatus</name>
    <dbReference type="NCBI Taxonomy" id="485577"/>
    <lineage>
        <taxon>Bacteria</taxon>
        <taxon>Bacillati</taxon>
        <taxon>Bacillota</taxon>
        <taxon>Bacilli</taxon>
        <taxon>Bacillales</taxon>
        <taxon>Bacillaceae</taxon>
        <taxon>Aquisalibacillus</taxon>
    </lineage>
</organism>
<proteinExistence type="predicted"/>
<evidence type="ECO:0000313" key="4">
    <source>
        <dbReference type="Proteomes" id="UP000276443"/>
    </source>
</evidence>
<dbReference type="PROSITE" id="PS51831">
    <property type="entry name" value="HD"/>
    <property type="match status" value="1"/>
</dbReference>
<dbReference type="GO" id="GO:0006203">
    <property type="term" value="P:dGTP catabolic process"/>
    <property type="evidence" value="ECO:0007669"/>
    <property type="project" value="TreeGrafter"/>
</dbReference>
<name>A0A3N5C1I9_9BACI</name>
<dbReference type="CDD" id="cd00077">
    <property type="entry name" value="HDc"/>
    <property type="match status" value="1"/>
</dbReference>
<dbReference type="SMART" id="SM00471">
    <property type="entry name" value="HDc"/>
    <property type="match status" value="1"/>
</dbReference>
<gene>
    <name evidence="3" type="ORF">EDC24_2867</name>
</gene>
<dbReference type="AlphaFoldDB" id="A0A3N5C1I9"/>
<dbReference type="Gene3D" id="1.10.3210.10">
    <property type="entry name" value="Hypothetical protein af1432"/>
    <property type="match status" value="1"/>
</dbReference>
<dbReference type="InterPro" id="IPR006261">
    <property type="entry name" value="dGTPase"/>
</dbReference>
<protein>
    <submittedName>
        <fullName evidence="3">dGTPase</fullName>
    </submittedName>
</protein>
<dbReference type="PANTHER" id="PTHR11373:SF32">
    <property type="entry name" value="DEOXYGUANOSINETRIPHOSPHATE TRIPHOSPHOHYDROLASE"/>
    <property type="match status" value="1"/>
</dbReference>
<dbReference type="InterPro" id="IPR006674">
    <property type="entry name" value="HD_domain"/>
</dbReference>
<reference evidence="3 4" key="1">
    <citation type="submission" date="2018-11" db="EMBL/GenBank/DDBJ databases">
        <title>Genomic Encyclopedia of Type Strains, Phase IV (KMG-IV): sequencing the most valuable type-strain genomes for metagenomic binning, comparative biology and taxonomic classification.</title>
        <authorList>
            <person name="Goeker M."/>
        </authorList>
    </citation>
    <scope>NUCLEOTIDE SEQUENCE [LARGE SCALE GENOMIC DNA]</scope>
    <source>
        <strain evidence="3 4">DSM 18090</strain>
    </source>
</reference>
<dbReference type="Pfam" id="PF01966">
    <property type="entry name" value="HD"/>
    <property type="match status" value="1"/>
</dbReference>
<dbReference type="GO" id="GO:0008832">
    <property type="term" value="F:dGTPase activity"/>
    <property type="evidence" value="ECO:0007669"/>
    <property type="project" value="TreeGrafter"/>
</dbReference>
<dbReference type="SUPFAM" id="SSF109604">
    <property type="entry name" value="HD-domain/PDEase-like"/>
    <property type="match status" value="1"/>
</dbReference>
<accession>A0A3N5C1I9</accession>
<dbReference type="InterPro" id="IPR003607">
    <property type="entry name" value="HD/PDEase_dom"/>
</dbReference>
<dbReference type="Gene3D" id="1.10.3410.10">
    <property type="entry name" value="putative deoxyguanosinetriphosphate triphosphohydrolase like domain"/>
    <property type="match status" value="1"/>
</dbReference>
<dbReference type="PANTHER" id="PTHR11373">
    <property type="entry name" value="DEOXYNUCLEOSIDE TRIPHOSPHATE TRIPHOSPHOHYDROLASE"/>
    <property type="match status" value="1"/>
</dbReference>
<dbReference type="Proteomes" id="UP000276443">
    <property type="component" value="Unassembled WGS sequence"/>
</dbReference>
<dbReference type="InterPro" id="IPR023293">
    <property type="entry name" value="dGTP_triP_hydro_central_sf"/>
</dbReference>
<evidence type="ECO:0000313" key="3">
    <source>
        <dbReference type="EMBL" id="RPF50051.1"/>
    </source>
</evidence>
<dbReference type="InterPro" id="IPR026875">
    <property type="entry name" value="PHydrolase_assoc_dom"/>
</dbReference>
<dbReference type="Pfam" id="PF13286">
    <property type="entry name" value="HD_assoc"/>
    <property type="match status" value="1"/>
</dbReference>
<dbReference type="InterPro" id="IPR050135">
    <property type="entry name" value="dGTPase-like"/>
</dbReference>
<comment type="caution">
    <text evidence="3">The sequence shown here is derived from an EMBL/GenBank/DDBJ whole genome shotgun (WGS) entry which is preliminary data.</text>
</comment>
<keyword evidence="4" id="KW-1185">Reference proteome</keyword>
<evidence type="ECO:0000259" key="2">
    <source>
        <dbReference type="PROSITE" id="PS51831"/>
    </source>
</evidence>
<keyword evidence="1" id="KW-0378">Hydrolase</keyword>
<dbReference type="Gene3D" id="1.10.3550.10">
    <property type="entry name" value="eoxyguanosinetriphosphate triphosphohydrolase domain-like"/>
    <property type="match status" value="1"/>
</dbReference>
<dbReference type="InterPro" id="IPR027432">
    <property type="entry name" value="dGTP_triphosphohydrolase_C"/>
</dbReference>
<sequence>MYRISWRNLLNETRPKYKNRLPYNNHEVDVNQDLYDHRNEFEKDYDRIMSSSSLRRLQDKAQVFPLQANDFIRTRLTHSIEVSAIARSFGVWLERRLIEKNKELGKEHYGKLPAMLATAGLVHDIGNPPFGHYGEDIIKNWFKSYFKKNKNLNLTAEQENDFKNFDGNAQGIRVLTSLQFLNDRFGINFTYGTLSVLLKYPWSSSECIEKDKEKFGFFQKDKLIGKEIISQTTGLESTRNPLTYFLEAADDIAYYGSDVEDGVKKEIIPWEHVFETKIKAKNSNIYKAYKEDIDKLIEKHDRAKANKFPDYLLTSVQNFKVWAQGQMIREVKEVFLNNYIDIMNGKFGERELLKETKNAHLLYELLNSLLKDYCFGDKEVISLELVGDSVLSDLLNTFIDECVLYEDFKEKPRYKTGKLYRLISENFIYVHLLNEDPKGKNRTFEELTTYERLLLITDFISGMTDSYALDLHQKLKGVKMP</sequence>